<gene>
    <name evidence="2" type="ORF">KI809_18545</name>
</gene>
<evidence type="ECO:0000313" key="3">
    <source>
        <dbReference type="Proteomes" id="UP000811899"/>
    </source>
</evidence>
<comment type="caution">
    <text evidence="2">The sequence shown here is derived from an EMBL/GenBank/DDBJ whole genome shotgun (WGS) entry which is preliminary data.</text>
</comment>
<dbReference type="Pfam" id="PF11823">
    <property type="entry name" value="Se_S_carrier"/>
    <property type="match status" value="1"/>
</dbReference>
<protein>
    <submittedName>
        <fullName evidence="2">DUF3343 domain-containing protein</fullName>
    </submittedName>
</protein>
<accession>A0AAW4L8Y8</accession>
<dbReference type="AlphaFoldDB" id="A0AAW4L8Y8"/>
<feature type="domain" description="Putative Se/S carrier protein-like" evidence="1">
    <location>
        <begin position="6"/>
        <end position="73"/>
    </location>
</feature>
<dbReference type="InterPro" id="IPR021778">
    <property type="entry name" value="Se/S_carrier-like"/>
</dbReference>
<evidence type="ECO:0000259" key="1">
    <source>
        <dbReference type="Pfam" id="PF11823"/>
    </source>
</evidence>
<proteinExistence type="predicted"/>
<name>A0AAW4L8Y8_9BACT</name>
<evidence type="ECO:0000313" key="2">
    <source>
        <dbReference type="EMBL" id="MBT0666315.1"/>
    </source>
</evidence>
<organism evidence="2 3">
    <name type="scientific">Geoanaerobacter pelophilus</name>
    <dbReference type="NCBI Taxonomy" id="60036"/>
    <lineage>
        <taxon>Bacteria</taxon>
        <taxon>Pseudomonadati</taxon>
        <taxon>Thermodesulfobacteriota</taxon>
        <taxon>Desulfuromonadia</taxon>
        <taxon>Geobacterales</taxon>
        <taxon>Geobacteraceae</taxon>
        <taxon>Geoanaerobacter</taxon>
    </lineage>
</organism>
<keyword evidence="3" id="KW-1185">Reference proteome</keyword>
<dbReference type="Proteomes" id="UP000811899">
    <property type="component" value="Unassembled WGS sequence"/>
</dbReference>
<dbReference type="EMBL" id="JAHCVJ010000010">
    <property type="protein sequence ID" value="MBT0666315.1"/>
    <property type="molecule type" value="Genomic_DNA"/>
</dbReference>
<sequence length="82" mass="9033">MVADGDYVVVFQSIHRVMKAEKLLKGKGLAVLLIPAPRSITSDCGLALRYGADIREAVEQALSEASLLPEDRYLKEGEFKKI</sequence>
<reference evidence="2 3" key="1">
    <citation type="submission" date="2021-05" db="EMBL/GenBank/DDBJ databases">
        <title>The draft genome of Geobacter pelophilus DSM 12255.</title>
        <authorList>
            <person name="Xu Z."/>
            <person name="Masuda Y."/>
            <person name="Itoh H."/>
            <person name="Senoo K."/>
        </authorList>
    </citation>
    <scope>NUCLEOTIDE SEQUENCE [LARGE SCALE GENOMIC DNA]</scope>
    <source>
        <strain evidence="2 3">DSM 12255</strain>
    </source>
</reference>